<proteinExistence type="predicted"/>
<feature type="region of interest" description="Disordered" evidence="1">
    <location>
        <begin position="15"/>
        <end position="40"/>
    </location>
</feature>
<protein>
    <submittedName>
        <fullName evidence="2">Uncharacterized protein</fullName>
    </submittedName>
</protein>
<evidence type="ECO:0000256" key="1">
    <source>
        <dbReference type="SAM" id="MobiDB-lite"/>
    </source>
</evidence>
<gene>
    <name evidence="2" type="ORF">NPIL_74311</name>
</gene>
<sequence>MAPSIFVYEHKLSFSGHSEGKKRAKKNSRRRKEGKKSARLKMMPSSFRRIKFPTTTTRREKEEKKKASLSLRGFFWENYLLRPRHRMRRREQQKYEQQIGERENDFLAVKIPGNPANLIGMGMGCPGWWNPIFFPFGSLYSFTSHCRFKN</sequence>
<evidence type="ECO:0000313" key="3">
    <source>
        <dbReference type="Proteomes" id="UP000887013"/>
    </source>
</evidence>
<organism evidence="2 3">
    <name type="scientific">Nephila pilipes</name>
    <name type="common">Giant wood spider</name>
    <name type="synonym">Nephila maculata</name>
    <dbReference type="NCBI Taxonomy" id="299642"/>
    <lineage>
        <taxon>Eukaryota</taxon>
        <taxon>Metazoa</taxon>
        <taxon>Ecdysozoa</taxon>
        <taxon>Arthropoda</taxon>
        <taxon>Chelicerata</taxon>
        <taxon>Arachnida</taxon>
        <taxon>Araneae</taxon>
        <taxon>Araneomorphae</taxon>
        <taxon>Entelegynae</taxon>
        <taxon>Araneoidea</taxon>
        <taxon>Nephilidae</taxon>
        <taxon>Nephila</taxon>
    </lineage>
</organism>
<reference evidence="2" key="1">
    <citation type="submission" date="2020-08" db="EMBL/GenBank/DDBJ databases">
        <title>Multicomponent nature underlies the extraordinary mechanical properties of spider dragline silk.</title>
        <authorList>
            <person name="Kono N."/>
            <person name="Nakamura H."/>
            <person name="Mori M."/>
            <person name="Yoshida Y."/>
            <person name="Ohtoshi R."/>
            <person name="Malay A.D."/>
            <person name="Moran D.A.P."/>
            <person name="Tomita M."/>
            <person name="Numata K."/>
            <person name="Arakawa K."/>
        </authorList>
    </citation>
    <scope>NUCLEOTIDE SEQUENCE</scope>
</reference>
<dbReference type="EMBL" id="BMAW01023678">
    <property type="protein sequence ID" value="GFT83891.1"/>
    <property type="molecule type" value="Genomic_DNA"/>
</dbReference>
<keyword evidence="3" id="KW-1185">Reference proteome</keyword>
<accession>A0A8X6PVX3</accession>
<dbReference type="AlphaFoldDB" id="A0A8X6PVX3"/>
<dbReference type="Proteomes" id="UP000887013">
    <property type="component" value="Unassembled WGS sequence"/>
</dbReference>
<comment type="caution">
    <text evidence="2">The sequence shown here is derived from an EMBL/GenBank/DDBJ whole genome shotgun (WGS) entry which is preliminary data.</text>
</comment>
<name>A0A8X6PVX3_NEPPI</name>
<evidence type="ECO:0000313" key="2">
    <source>
        <dbReference type="EMBL" id="GFT83891.1"/>
    </source>
</evidence>
<feature type="compositionally biased region" description="Basic residues" evidence="1">
    <location>
        <begin position="20"/>
        <end position="39"/>
    </location>
</feature>